<evidence type="ECO:0000259" key="2">
    <source>
        <dbReference type="Pfam" id="PF13625"/>
    </source>
</evidence>
<keyword evidence="3" id="KW-0547">Nucleotide-binding</keyword>
<proteinExistence type="predicted"/>
<evidence type="ECO:0000313" key="3">
    <source>
        <dbReference type="EMBL" id="MFC4832610.1"/>
    </source>
</evidence>
<feature type="domain" description="Helicase XPB/Ssl2 N-terminal" evidence="2">
    <location>
        <begin position="493"/>
        <end position="615"/>
    </location>
</feature>
<dbReference type="Pfam" id="PF13625">
    <property type="entry name" value="Helicase_C_3"/>
    <property type="match status" value="1"/>
</dbReference>
<reference evidence="4" key="1">
    <citation type="journal article" date="2019" name="Int. J. Syst. Evol. Microbiol.">
        <title>The Global Catalogue of Microorganisms (GCM) 10K type strain sequencing project: providing services to taxonomists for standard genome sequencing and annotation.</title>
        <authorList>
            <consortium name="The Broad Institute Genomics Platform"/>
            <consortium name="The Broad Institute Genome Sequencing Center for Infectious Disease"/>
            <person name="Wu L."/>
            <person name="Ma J."/>
        </authorList>
    </citation>
    <scope>NUCLEOTIDE SEQUENCE [LARGE SCALE GENOMIC DNA]</scope>
    <source>
        <strain evidence="4">CCUG 50347</strain>
    </source>
</reference>
<evidence type="ECO:0000313" key="4">
    <source>
        <dbReference type="Proteomes" id="UP001595909"/>
    </source>
</evidence>
<organism evidence="3 4">
    <name type="scientific">Actinomycetospora chibensis</name>
    <dbReference type="NCBI Taxonomy" id="663606"/>
    <lineage>
        <taxon>Bacteria</taxon>
        <taxon>Bacillati</taxon>
        <taxon>Actinomycetota</taxon>
        <taxon>Actinomycetes</taxon>
        <taxon>Pseudonocardiales</taxon>
        <taxon>Pseudonocardiaceae</taxon>
        <taxon>Actinomycetospora</taxon>
    </lineage>
</organism>
<dbReference type="Proteomes" id="UP001595909">
    <property type="component" value="Unassembled WGS sequence"/>
</dbReference>
<name>A0ABV9RJW5_9PSEU</name>
<keyword evidence="3" id="KW-0067">ATP-binding</keyword>
<evidence type="ECO:0000256" key="1">
    <source>
        <dbReference type="SAM" id="MobiDB-lite"/>
    </source>
</evidence>
<feature type="region of interest" description="Disordered" evidence="1">
    <location>
        <begin position="183"/>
        <end position="203"/>
    </location>
</feature>
<dbReference type="GO" id="GO:0004386">
    <property type="term" value="F:helicase activity"/>
    <property type="evidence" value="ECO:0007669"/>
    <property type="project" value="UniProtKB-KW"/>
</dbReference>
<sequence length="791" mass="82961">MSGRTLLDHLRAQDDDTLGALLRARPDLALPAPADTGVVATRASVRMSVGRACEDLDAFTLQVVDALLVVRADEMSAAIGDVLALLGPDRADAGRTALADLERRALAWSDGATVPPELARADPSATAGVRAVPALRDVSVRYPGGLGRPAPEFSAIATADDPAEIVEALPADERRVVDALAADGPIGRSRAQGPGSGEHADRGPVGRLLAAGILVRVDLETVELTREAALAVRGDRPLGDVAVTDPMPPPRHRDPADVDATAAGEILEVTRRAEAVLTAWSASPPAVLRSGGLGVRDMRRVARDLGLTEQDAALLVEVLAGAGLVAVSEGNDPAWTPTSAVDRWLAAGPDVRWVTLARGWLDTPRAPSLVGARDVGDKLIGPLSDEARRPWAPALRRRVLDRLCEFDDGDGPPSADDLVASLAWRAPRKGGRQRDEMARTVLREATTLGLVAHDTVTSATRELLVVARSPGDDPDGAAAAALRRALPEPIDRVLLQADLTAVAPGRLEPELAAALDRVADVESAGSATVYRISEGSVRRALDLGQTAADLHELFRTRSATPVPQGLTYLVDDVARRHGRLRGGAAASFLRSEDEALIAEVMVHPEAERLELRRIAPTVLISTQPLVEVLEALRAAGLSPVAEDDVGGVLDLRPKGRRTAARRPERAVGTAPTLSDDQITALVAQLRAGDRAASAARGRGATGNPTRSATTSATVAVLAEAARSGRSVWIGYVDAHGTASQRVVRPLRVGGGVLEGIEDTDEDGETNGDVIGRSPLSFALHRITSVSVLADR</sequence>
<keyword evidence="4" id="KW-1185">Reference proteome</keyword>
<keyword evidence="3" id="KW-0378">Hydrolase</keyword>
<accession>A0ABV9RJW5</accession>
<comment type="caution">
    <text evidence="3">The sequence shown here is derived from an EMBL/GenBank/DDBJ whole genome shotgun (WGS) entry which is preliminary data.</text>
</comment>
<gene>
    <name evidence="3" type="ORF">ACFPEL_09330</name>
</gene>
<dbReference type="EMBL" id="JBHSIM010000019">
    <property type="protein sequence ID" value="MFC4832610.1"/>
    <property type="molecule type" value="Genomic_DNA"/>
</dbReference>
<keyword evidence="3" id="KW-0347">Helicase</keyword>
<dbReference type="PROSITE" id="PS52050">
    <property type="entry name" value="WYL"/>
    <property type="match status" value="1"/>
</dbReference>
<dbReference type="InterPro" id="IPR032830">
    <property type="entry name" value="XPB/Ssl2_N"/>
</dbReference>
<dbReference type="RefSeq" id="WP_274189871.1">
    <property type="nucleotide sequence ID" value="NZ_BAABHN010000019.1"/>
</dbReference>
<protein>
    <submittedName>
        <fullName evidence="3">Helicase-associated domain-containing protein</fullName>
    </submittedName>
</protein>